<name>A0A8X6SK29_TRICX</name>
<comment type="caution">
    <text evidence="1">The sequence shown here is derived from an EMBL/GenBank/DDBJ whole genome shotgun (WGS) entry which is preliminary data.</text>
</comment>
<dbReference type="Proteomes" id="UP000887159">
    <property type="component" value="Unassembled WGS sequence"/>
</dbReference>
<organism evidence="1 2">
    <name type="scientific">Trichonephila clavipes</name>
    <name type="common">Golden silk orbweaver</name>
    <name type="synonym">Nephila clavipes</name>
    <dbReference type="NCBI Taxonomy" id="2585209"/>
    <lineage>
        <taxon>Eukaryota</taxon>
        <taxon>Metazoa</taxon>
        <taxon>Ecdysozoa</taxon>
        <taxon>Arthropoda</taxon>
        <taxon>Chelicerata</taxon>
        <taxon>Arachnida</taxon>
        <taxon>Araneae</taxon>
        <taxon>Araneomorphae</taxon>
        <taxon>Entelegynae</taxon>
        <taxon>Araneoidea</taxon>
        <taxon>Nephilidae</taxon>
        <taxon>Trichonephila</taxon>
    </lineage>
</organism>
<dbReference type="EMBL" id="BMAU01021331">
    <property type="protein sequence ID" value="GFY14846.1"/>
    <property type="molecule type" value="Genomic_DNA"/>
</dbReference>
<evidence type="ECO:0000313" key="1">
    <source>
        <dbReference type="EMBL" id="GFY14846.1"/>
    </source>
</evidence>
<protein>
    <submittedName>
        <fullName evidence="1">Uncharacterized protein</fullName>
    </submittedName>
</protein>
<dbReference type="AlphaFoldDB" id="A0A8X6SK29"/>
<reference evidence="1" key="1">
    <citation type="submission" date="2020-08" db="EMBL/GenBank/DDBJ databases">
        <title>Multicomponent nature underlies the extraordinary mechanical properties of spider dragline silk.</title>
        <authorList>
            <person name="Kono N."/>
            <person name="Nakamura H."/>
            <person name="Mori M."/>
            <person name="Yoshida Y."/>
            <person name="Ohtoshi R."/>
            <person name="Malay A.D."/>
            <person name="Moran D.A.P."/>
            <person name="Tomita M."/>
            <person name="Numata K."/>
            <person name="Arakawa K."/>
        </authorList>
    </citation>
    <scope>NUCLEOTIDE SEQUENCE</scope>
</reference>
<sequence length="165" mass="18628">MDGLEGQLASCRKTSVQNDPLITACRWPCLHFTRLLCQEMVEVINGQMERKKMTAIPHSQGVTLVVSCTKAIKAFVAVLKRHMYRSLRLKTPKKMPLRGKTQNYNESLNNVVWSITPKETFVELQTLHLGIYLAAILFNSRFAGLLPQLKKLGMELGSAMKGWVP</sequence>
<keyword evidence="2" id="KW-1185">Reference proteome</keyword>
<accession>A0A8X6SK29</accession>
<proteinExistence type="predicted"/>
<gene>
    <name evidence="1" type="primary">AVEN_73276_1</name>
    <name evidence="1" type="ORF">TNCV_648891</name>
</gene>
<evidence type="ECO:0000313" key="2">
    <source>
        <dbReference type="Proteomes" id="UP000887159"/>
    </source>
</evidence>